<protein>
    <submittedName>
        <fullName evidence="2">Uncharacterized protein</fullName>
    </submittedName>
</protein>
<reference evidence="2 3" key="1">
    <citation type="submission" date="2024-02" db="EMBL/GenBank/DDBJ databases">
        <authorList>
            <person name="Chen Y."/>
            <person name="Shah S."/>
            <person name="Dougan E. K."/>
            <person name="Thang M."/>
            <person name="Chan C."/>
        </authorList>
    </citation>
    <scope>NUCLEOTIDE SEQUENCE [LARGE SCALE GENOMIC DNA]</scope>
</reference>
<dbReference type="Proteomes" id="UP001642464">
    <property type="component" value="Unassembled WGS sequence"/>
</dbReference>
<organism evidence="2 3">
    <name type="scientific">Durusdinium trenchii</name>
    <dbReference type="NCBI Taxonomy" id="1381693"/>
    <lineage>
        <taxon>Eukaryota</taxon>
        <taxon>Sar</taxon>
        <taxon>Alveolata</taxon>
        <taxon>Dinophyceae</taxon>
        <taxon>Suessiales</taxon>
        <taxon>Symbiodiniaceae</taxon>
        <taxon>Durusdinium</taxon>
    </lineage>
</organism>
<sequence length="211" mass="23410">MSVDTTQSLKLPLVPERHLLLAWILSLVAFTLYGRYGLMVDVVDSLLVVVAHLVCFPLLSPRLNPTVVPSMGLAVLGLATGCELVDLCFDSLICWDTSLTIGDRVFSAKEVGFLYYNTMLKGRHVNFAVEIFLLTSQFGALVGLSRSPPKVWRNWLGMVVTTVSGNGFYLTAVVPRYVDLRLATDFEEHFFDGWSKVSAARLFLLVHLLIA</sequence>
<keyword evidence="1" id="KW-1133">Transmembrane helix</keyword>
<feature type="non-terminal residue" evidence="2">
    <location>
        <position position="211"/>
    </location>
</feature>
<feature type="transmembrane region" description="Helical" evidence="1">
    <location>
        <begin position="155"/>
        <end position="173"/>
    </location>
</feature>
<comment type="caution">
    <text evidence="2">The sequence shown here is derived from an EMBL/GenBank/DDBJ whole genome shotgun (WGS) entry which is preliminary data.</text>
</comment>
<evidence type="ECO:0000313" key="2">
    <source>
        <dbReference type="EMBL" id="CAK9045671.1"/>
    </source>
</evidence>
<name>A0ABP0M2G2_9DINO</name>
<accession>A0ABP0M2G2</accession>
<keyword evidence="1" id="KW-0812">Transmembrane</keyword>
<evidence type="ECO:0000313" key="3">
    <source>
        <dbReference type="Proteomes" id="UP001642464"/>
    </source>
</evidence>
<gene>
    <name evidence="2" type="ORF">SCF082_LOCUS25795</name>
</gene>
<keyword evidence="1" id="KW-0472">Membrane</keyword>
<dbReference type="EMBL" id="CAXAMM010019424">
    <property type="protein sequence ID" value="CAK9045671.1"/>
    <property type="molecule type" value="Genomic_DNA"/>
</dbReference>
<proteinExistence type="predicted"/>
<feature type="transmembrane region" description="Helical" evidence="1">
    <location>
        <begin position="124"/>
        <end position="143"/>
    </location>
</feature>
<feature type="transmembrane region" description="Helical" evidence="1">
    <location>
        <begin position="45"/>
        <end position="63"/>
    </location>
</feature>
<feature type="transmembrane region" description="Helical" evidence="1">
    <location>
        <begin position="20"/>
        <end position="38"/>
    </location>
</feature>
<keyword evidence="3" id="KW-1185">Reference proteome</keyword>
<evidence type="ECO:0000256" key="1">
    <source>
        <dbReference type="SAM" id="Phobius"/>
    </source>
</evidence>